<dbReference type="Proteomes" id="UP000248291">
    <property type="component" value="Unassembled WGS sequence"/>
</dbReference>
<sequence length="81" mass="9590">MPSKERGHMGNTHRSHRVQHTEKFDADRQAQQFLFWQFGPFWSVEQLTQPGNERARLCRSTREAVHVQFDRQHFGLGLTVL</sequence>
<accession>A0AAN4TMM5</accession>
<feature type="region of interest" description="Disordered" evidence="1">
    <location>
        <begin position="1"/>
        <end position="23"/>
    </location>
</feature>
<organism evidence="2 3">
    <name type="scientific">Pseudomonas syringae pv. actinidiae</name>
    <dbReference type="NCBI Taxonomy" id="103796"/>
    <lineage>
        <taxon>Bacteria</taxon>
        <taxon>Pseudomonadati</taxon>
        <taxon>Pseudomonadota</taxon>
        <taxon>Gammaproteobacteria</taxon>
        <taxon>Pseudomonadales</taxon>
        <taxon>Pseudomonadaceae</taxon>
        <taxon>Pseudomonas</taxon>
        <taxon>Pseudomonas syringae</taxon>
    </lineage>
</organism>
<reference evidence="2 3" key="1">
    <citation type="submission" date="2018-04" db="EMBL/GenBank/DDBJ databases">
        <title>Draft genome sequence of Pseudomonas syringae pv. actinidiae biovar 3 strains isolated from kiwifruit in Kagawa prefecture.</title>
        <authorList>
            <person name="Tabuchi M."/>
            <person name="Saito M."/>
            <person name="Fujiwara S."/>
            <person name="Sasa N."/>
            <person name="Akimitsu K."/>
            <person name="Gomi K."/>
            <person name="Konishi-Sugita S."/>
            <person name="Hamano K."/>
            <person name="Kataoka I."/>
        </authorList>
    </citation>
    <scope>NUCLEOTIDE SEQUENCE [LARGE SCALE GENOMIC DNA]</scope>
    <source>
        <strain evidence="2 3">MAFF212211</strain>
    </source>
</reference>
<protein>
    <submittedName>
        <fullName evidence="2">Glyoxylase or a related metal-dependent hydrolase</fullName>
    </submittedName>
</protein>
<gene>
    <name evidence="2" type="ORF">KPSA3_05020</name>
</gene>
<comment type="caution">
    <text evidence="2">The sequence shown here is derived from an EMBL/GenBank/DDBJ whole genome shotgun (WGS) entry which is preliminary data.</text>
</comment>
<evidence type="ECO:0000313" key="2">
    <source>
        <dbReference type="EMBL" id="GBH19020.1"/>
    </source>
</evidence>
<name>A0AAN4TMM5_PSESF</name>
<proteinExistence type="predicted"/>
<keyword evidence="2" id="KW-0378">Hydrolase</keyword>
<dbReference type="EMBL" id="BGKA01000187">
    <property type="protein sequence ID" value="GBH19020.1"/>
    <property type="molecule type" value="Genomic_DNA"/>
</dbReference>
<evidence type="ECO:0000313" key="3">
    <source>
        <dbReference type="Proteomes" id="UP000248291"/>
    </source>
</evidence>
<evidence type="ECO:0000256" key="1">
    <source>
        <dbReference type="SAM" id="MobiDB-lite"/>
    </source>
</evidence>
<dbReference type="AlphaFoldDB" id="A0AAN4TMM5"/>
<dbReference type="GO" id="GO:0016787">
    <property type="term" value="F:hydrolase activity"/>
    <property type="evidence" value="ECO:0007669"/>
    <property type="project" value="UniProtKB-KW"/>
</dbReference>